<protein>
    <submittedName>
        <fullName evidence="2">Uncharacterized protein</fullName>
    </submittedName>
</protein>
<keyword evidence="1" id="KW-0812">Transmembrane</keyword>
<dbReference type="Proteomes" id="UP001157160">
    <property type="component" value="Unassembled WGS sequence"/>
</dbReference>
<evidence type="ECO:0000313" key="2">
    <source>
        <dbReference type="EMBL" id="GMA28924.1"/>
    </source>
</evidence>
<comment type="caution">
    <text evidence="2">The sequence shown here is derived from an EMBL/GenBank/DDBJ whole genome shotgun (WGS) entry which is preliminary data.</text>
</comment>
<accession>A0AA37UHD9</accession>
<organism evidence="2 3">
    <name type="scientific">Arenivirga flava</name>
    <dbReference type="NCBI Taxonomy" id="1930060"/>
    <lineage>
        <taxon>Bacteria</taxon>
        <taxon>Bacillati</taxon>
        <taxon>Actinomycetota</taxon>
        <taxon>Actinomycetes</taxon>
        <taxon>Micrococcales</taxon>
        <taxon>Microbacteriaceae</taxon>
        <taxon>Arenivirga</taxon>
    </lineage>
</organism>
<sequence>MSPLALLLVLGAAVAHAVWNVLAHGVGVSGVLHVAHMLVLQGGYALADLTVSLVAPMREVDVVLVSLWGGFVPAEDRPWARLVAAVVAAAGLVLVALGG</sequence>
<feature type="transmembrane region" description="Helical" evidence="1">
    <location>
        <begin position="79"/>
        <end position="97"/>
    </location>
</feature>
<name>A0AA37UHD9_9MICO</name>
<dbReference type="EMBL" id="BSUL01000001">
    <property type="protein sequence ID" value="GMA28924.1"/>
    <property type="molecule type" value="Genomic_DNA"/>
</dbReference>
<evidence type="ECO:0000313" key="3">
    <source>
        <dbReference type="Proteomes" id="UP001157160"/>
    </source>
</evidence>
<reference evidence="2 3" key="1">
    <citation type="journal article" date="2014" name="Int. J. Syst. Evol. Microbiol.">
        <title>Complete genome sequence of Corynebacterium casei LMG S-19264T (=DSM 44701T), isolated from a smear-ripened cheese.</title>
        <authorList>
            <consortium name="US DOE Joint Genome Institute (JGI-PGF)"/>
            <person name="Walter F."/>
            <person name="Albersmeier A."/>
            <person name="Kalinowski J."/>
            <person name="Ruckert C."/>
        </authorList>
    </citation>
    <scope>NUCLEOTIDE SEQUENCE [LARGE SCALE GENOMIC DNA]</scope>
    <source>
        <strain evidence="2 3">NBRC 112289</strain>
    </source>
</reference>
<proteinExistence type="predicted"/>
<dbReference type="RefSeq" id="WP_284232554.1">
    <property type="nucleotide sequence ID" value="NZ_BSUL01000001.1"/>
</dbReference>
<dbReference type="AlphaFoldDB" id="A0AA37UHD9"/>
<keyword evidence="1" id="KW-0472">Membrane</keyword>
<keyword evidence="3" id="KW-1185">Reference proteome</keyword>
<evidence type="ECO:0000256" key="1">
    <source>
        <dbReference type="SAM" id="Phobius"/>
    </source>
</evidence>
<keyword evidence="1" id="KW-1133">Transmembrane helix</keyword>
<gene>
    <name evidence="2" type="ORF">GCM10025874_21770</name>
</gene>